<organism evidence="2 3">
    <name type="scientific">Nesidiocoris tenuis</name>
    <dbReference type="NCBI Taxonomy" id="355587"/>
    <lineage>
        <taxon>Eukaryota</taxon>
        <taxon>Metazoa</taxon>
        <taxon>Ecdysozoa</taxon>
        <taxon>Arthropoda</taxon>
        <taxon>Hexapoda</taxon>
        <taxon>Insecta</taxon>
        <taxon>Pterygota</taxon>
        <taxon>Neoptera</taxon>
        <taxon>Paraneoptera</taxon>
        <taxon>Hemiptera</taxon>
        <taxon>Heteroptera</taxon>
        <taxon>Panheteroptera</taxon>
        <taxon>Cimicomorpha</taxon>
        <taxon>Miridae</taxon>
        <taxon>Dicyphina</taxon>
        <taxon>Nesidiocoris</taxon>
    </lineage>
</organism>
<evidence type="ECO:0000256" key="1">
    <source>
        <dbReference type="SAM" id="MobiDB-lite"/>
    </source>
</evidence>
<dbReference type="Proteomes" id="UP001307889">
    <property type="component" value="Chromosome 12"/>
</dbReference>
<accession>A0ABN7BA34</accession>
<feature type="region of interest" description="Disordered" evidence="1">
    <location>
        <begin position="87"/>
        <end position="132"/>
    </location>
</feature>
<dbReference type="EMBL" id="AP028920">
    <property type="protein sequence ID" value="BET01124.1"/>
    <property type="molecule type" value="Genomic_DNA"/>
</dbReference>
<sequence>MIDRFVIHGFSSALSASQLTVCSCFCFSKCSADGTFSLHYPQHLTPFLRPDAPSSLRLSPSSILRRHLSLSSSWSFGGPPRFPLFSRRTLSRPLSTGTQGQASQPASSEVHDGPDSEGGGEKSSHCLPPGIC</sequence>
<evidence type="ECO:0000313" key="3">
    <source>
        <dbReference type="Proteomes" id="UP001307889"/>
    </source>
</evidence>
<keyword evidence="3" id="KW-1185">Reference proteome</keyword>
<feature type="compositionally biased region" description="Basic and acidic residues" evidence="1">
    <location>
        <begin position="109"/>
        <end position="124"/>
    </location>
</feature>
<name>A0ABN7BA34_9HEMI</name>
<evidence type="ECO:0000313" key="2">
    <source>
        <dbReference type="EMBL" id="BET01124.1"/>
    </source>
</evidence>
<proteinExistence type="predicted"/>
<feature type="compositionally biased region" description="Polar residues" evidence="1">
    <location>
        <begin position="92"/>
        <end position="107"/>
    </location>
</feature>
<reference evidence="2 3" key="1">
    <citation type="submission" date="2023-09" db="EMBL/GenBank/DDBJ databases">
        <title>Nesidiocoris tenuis whole genome shotgun sequence.</title>
        <authorList>
            <person name="Shibata T."/>
            <person name="Shimoda M."/>
            <person name="Kobayashi T."/>
            <person name="Uehara T."/>
        </authorList>
    </citation>
    <scope>NUCLEOTIDE SEQUENCE [LARGE SCALE GENOMIC DNA]</scope>
    <source>
        <strain evidence="2 3">Japan</strain>
    </source>
</reference>
<dbReference type="PROSITE" id="PS51257">
    <property type="entry name" value="PROKAR_LIPOPROTEIN"/>
    <property type="match status" value="1"/>
</dbReference>
<protein>
    <submittedName>
        <fullName evidence="2">Uncharacterized protein</fullName>
    </submittedName>
</protein>
<gene>
    <name evidence="2" type="ORF">NTJ_13940</name>
</gene>